<evidence type="ECO:0000256" key="1">
    <source>
        <dbReference type="SAM" id="MobiDB-lite"/>
    </source>
</evidence>
<feature type="compositionally biased region" description="Polar residues" evidence="1">
    <location>
        <begin position="1"/>
        <end position="13"/>
    </location>
</feature>
<dbReference type="Proteomes" id="UP001345827">
    <property type="component" value="Unassembled WGS sequence"/>
</dbReference>
<feature type="compositionally biased region" description="Polar residues" evidence="1">
    <location>
        <begin position="275"/>
        <end position="296"/>
    </location>
</feature>
<feature type="compositionally biased region" description="Pro residues" evidence="1">
    <location>
        <begin position="418"/>
        <end position="428"/>
    </location>
</feature>
<dbReference type="AlphaFoldDB" id="A0AAV9QJI9"/>
<feature type="compositionally biased region" description="Low complexity" evidence="1">
    <location>
        <begin position="166"/>
        <end position="177"/>
    </location>
</feature>
<accession>A0AAV9QJI9</accession>
<feature type="compositionally biased region" description="Basic and acidic residues" evidence="1">
    <location>
        <begin position="240"/>
        <end position="249"/>
    </location>
</feature>
<proteinExistence type="predicted"/>
<feature type="region of interest" description="Disordered" evidence="1">
    <location>
        <begin position="1"/>
        <end position="29"/>
    </location>
</feature>
<protein>
    <submittedName>
        <fullName evidence="2">Uncharacterized protein</fullName>
    </submittedName>
</protein>
<comment type="caution">
    <text evidence="2">The sequence shown here is derived from an EMBL/GenBank/DDBJ whole genome shotgun (WGS) entry which is preliminary data.</text>
</comment>
<feature type="compositionally biased region" description="Basic and acidic residues" evidence="1">
    <location>
        <begin position="114"/>
        <end position="124"/>
    </location>
</feature>
<name>A0AAV9QJI9_9PEZI</name>
<sequence>MYRNSSQVNNYMSRNALPSPDNTNTSDSEADIIDILDRKRKELDDEISKFKAAKDREFRDFEKDLRSRRKARACEISPSKTSSSINSSPLSLLGSTHNGCANGWGGGHKAKRGGGGDRVGDKTARPPPLSKPTLSLDKLNINGETLLPGAHNLGTPPTPSFLPKRSPSTGSATSTPPRAQQANKQPPTPGSEKSDGFAGVFTPVYLPLLESRDRPLCVDSPKALSTEEEEKKRLQLNQDTKQEAERQRIQLESSQSLPEQPVSPTVLASKRTRSDPQMGSGSTMSSLPSALRTPSGTHGGHKHKKKHVTFQLADSKVVEPSSSYEESPMGGASPTPSSTSSLSLNLGFQSRVEDVDGLDGDRDGYTYHEETANAKSNNESRDGRGSTPAGKSKSKSKSLSLSLRERRRGKGGRFLSPMPSPLPSPAPSPTINGDNILLGSGGGSASPDESGFSGGLSGADDGGSGVGFFELDEELASPGLREKPMELELDDKDLLADGGASGKSGGGRREDNNEGVTAGSFRSGSVPIDIVRPNGMITPSWVGSFGH</sequence>
<evidence type="ECO:0000313" key="3">
    <source>
        <dbReference type="Proteomes" id="UP001345827"/>
    </source>
</evidence>
<feature type="compositionally biased region" description="Low complexity" evidence="1">
    <location>
        <begin position="77"/>
        <end position="89"/>
    </location>
</feature>
<reference evidence="2 3" key="1">
    <citation type="submission" date="2023-06" db="EMBL/GenBank/DDBJ databases">
        <title>Black Yeasts Isolated from many extreme environments.</title>
        <authorList>
            <person name="Coleine C."/>
            <person name="Stajich J.E."/>
            <person name="Selbmann L."/>
        </authorList>
    </citation>
    <scope>NUCLEOTIDE SEQUENCE [LARGE SCALE GENOMIC DNA]</scope>
    <source>
        <strain evidence="2 3">CCFEE 5887</strain>
    </source>
</reference>
<feature type="compositionally biased region" description="Basic residues" evidence="1">
    <location>
        <begin position="299"/>
        <end position="308"/>
    </location>
</feature>
<feature type="compositionally biased region" description="Low complexity" evidence="1">
    <location>
        <begin position="318"/>
        <end position="344"/>
    </location>
</feature>
<keyword evidence="3" id="KW-1185">Reference proteome</keyword>
<feature type="region of interest" description="Disordered" evidence="1">
    <location>
        <begin position="221"/>
        <end position="533"/>
    </location>
</feature>
<gene>
    <name evidence="2" type="ORF">LTR25_001056</name>
</gene>
<dbReference type="EMBL" id="JAXLQG010000002">
    <property type="protein sequence ID" value="KAK5543442.1"/>
    <property type="molecule type" value="Genomic_DNA"/>
</dbReference>
<organism evidence="2 3">
    <name type="scientific">Vermiconidia calcicola</name>
    <dbReference type="NCBI Taxonomy" id="1690605"/>
    <lineage>
        <taxon>Eukaryota</taxon>
        <taxon>Fungi</taxon>
        <taxon>Dikarya</taxon>
        <taxon>Ascomycota</taxon>
        <taxon>Pezizomycotina</taxon>
        <taxon>Dothideomycetes</taxon>
        <taxon>Dothideomycetidae</taxon>
        <taxon>Mycosphaerellales</taxon>
        <taxon>Extremaceae</taxon>
        <taxon>Vermiconidia</taxon>
    </lineage>
</organism>
<feature type="compositionally biased region" description="Basic and acidic residues" evidence="1">
    <location>
        <begin position="351"/>
        <end position="384"/>
    </location>
</feature>
<feature type="region of interest" description="Disordered" evidence="1">
    <location>
        <begin position="103"/>
        <end position="198"/>
    </location>
</feature>
<evidence type="ECO:0000313" key="2">
    <source>
        <dbReference type="EMBL" id="KAK5543442.1"/>
    </source>
</evidence>
<feature type="compositionally biased region" description="Gly residues" evidence="1">
    <location>
        <begin position="452"/>
        <end position="466"/>
    </location>
</feature>
<feature type="region of interest" description="Disordered" evidence="1">
    <location>
        <begin position="63"/>
        <end position="89"/>
    </location>
</feature>